<evidence type="ECO:0000313" key="2">
    <source>
        <dbReference type="EMBL" id="SFM31007.1"/>
    </source>
</evidence>
<evidence type="ECO:0000313" key="3">
    <source>
        <dbReference type="Proteomes" id="UP000199048"/>
    </source>
</evidence>
<feature type="domain" description="Thoeris anti-defense 2-like" evidence="1">
    <location>
        <begin position="94"/>
        <end position="158"/>
    </location>
</feature>
<sequence>MRGTICHKDGLFFTFSNVSDMVSSPVLPRAEFEAYYLYQARLEAEGELAPRIERAIAQGSSSRDGETAYDVVRGNAERVSLKKILERADHLGGMDFATALGLLKAAVRVRRLGWERHVVSEDRGNGVPVLSLKPSIWDGIDPYHPCSDDVLATDWEVVQ</sequence>
<organism evidence="2 3">
    <name type="scientific">Methylobacterium pseudosasicola</name>
    <dbReference type="NCBI Taxonomy" id="582667"/>
    <lineage>
        <taxon>Bacteria</taxon>
        <taxon>Pseudomonadati</taxon>
        <taxon>Pseudomonadota</taxon>
        <taxon>Alphaproteobacteria</taxon>
        <taxon>Hyphomicrobiales</taxon>
        <taxon>Methylobacteriaceae</taxon>
        <taxon>Methylobacterium</taxon>
    </lineage>
</organism>
<dbReference type="OrthoDB" id="7999123at2"/>
<dbReference type="Proteomes" id="UP000199048">
    <property type="component" value="Unassembled WGS sequence"/>
</dbReference>
<accession>A0A1I4PTB0</accession>
<reference evidence="3" key="1">
    <citation type="submission" date="2016-10" db="EMBL/GenBank/DDBJ databases">
        <authorList>
            <person name="Varghese N."/>
            <person name="Submissions S."/>
        </authorList>
    </citation>
    <scope>NUCLEOTIDE SEQUENCE [LARGE SCALE GENOMIC DNA]</scope>
    <source>
        <strain evidence="3">BL36</strain>
    </source>
</reference>
<dbReference type="STRING" id="582667.SAMN05192568_102651"/>
<dbReference type="AlphaFoldDB" id="A0A1I4PTB0"/>
<proteinExistence type="predicted"/>
<dbReference type="InterPro" id="IPR021361">
    <property type="entry name" value="Tad2-like_dom"/>
</dbReference>
<name>A0A1I4PTB0_9HYPH</name>
<dbReference type="Pfam" id="PF11195">
    <property type="entry name" value="Tad2-like"/>
    <property type="match status" value="1"/>
</dbReference>
<dbReference type="EMBL" id="FOTK01000026">
    <property type="protein sequence ID" value="SFM31007.1"/>
    <property type="molecule type" value="Genomic_DNA"/>
</dbReference>
<protein>
    <recommendedName>
        <fullName evidence="1">Thoeris anti-defense 2-like domain-containing protein</fullName>
    </recommendedName>
</protein>
<gene>
    <name evidence="2" type="ORF">SAMN05192568_102651</name>
</gene>
<keyword evidence="3" id="KW-1185">Reference proteome</keyword>
<dbReference type="RefSeq" id="WP_092044026.1">
    <property type="nucleotide sequence ID" value="NZ_FOTK01000026.1"/>
</dbReference>
<evidence type="ECO:0000259" key="1">
    <source>
        <dbReference type="Pfam" id="PF11195"/>
    </source>
</evidence>